<feature type="transmembrane region" description="Helical" evidence="1">
    <location>
        <begin position="104"/>
        <end position="126"/>
    </location>
</feature>
<feature type="transmembrane region" description="Helical" evidence="1">
    <location>
        <begin position="174"/>
        <end position="194"/>
    </location>
</feature>
<evidence type="ECO:0000256" key="1">
    <source>
        <dbReference type="SAM" id="Phobius"/>
    </source>
</evidence>
<keyword evidence="1" id="KW-0812">Transmembrane</keyword>
<gene>
    <name evidence="2" type="ORF">HB762_24000</name>
</gene>
<keyword evidence="1" id="KW-0472">Membrane</keyword>
<protein>
    <recommendedName>
        <fullName evidence="4">MotA/TolQ/ExbB proton channel domain-containing protein</fullName>
    </recommendedName>
</protein>
<feature type="transmembrane region" description="Helical" evidence="1">
    <location>
        <begin position="72"/>
        <end position="92"/>
    </location>
</feature>
<evidence type="ECO:0000313" key="2">
    <source>
        <dbReference type="EMBL" id="UTZ34267.1"/>
    </source>
</evidence>
<proteinExistence type="predicted"/>
<keyword evidence="1" id="KW-1133">Transmembrane helix</keyword>
<dbReference type="RefSeq" id="WP_255902732.1">
    <property type="nucleotide sequence ID" value="NZ_CP050471.1"/>
</dbReference>
<evidence type="ECO:0000313" key="3">
    <source>
        <dbReference type="Proteomes" id="UP001059912"/>
    </source>
</evidence>
<feature type="transmembrane region" description="Helical" evidence="1">
    <location>
        <begin position="46"/>
        <end position="65"/>
    </location>
</feature>
<organism evidence="2 3">
    <name type="scientific">Vibrio campbellii</name>
    <dbReference type="NCBI Taxonomy" id="680"/>
    <lineage>
        <taxon>Bacteria</taxon>
        <taxon>Pseudomonadati</taxon>
        <taxon>Pseudomonadota</taxon>
        <taxon>Gammaproteobacteria</taxon>
        <taxon>Vibrionales</taxon>
        <taxon>Vibrionaceae</taxon>
        <taxon>Vibrio</taxon>
    </lineage>
</organism>
<dbReference type="Proteomes" id="UP001059912">
    <property type="component" value="Chromosome 2"/>
</dbReference>
<reference evidence="2" key="1">
    <citation type="submission" date="2020-03" db="EMBL/GenBank/DDBJ databases">
        <title>Five strains of Vibrio campbellii isolated from Mariana Trench.</title>
        <authorList>
            <person name="Liang J."/>
            <person name="Zhang X.-H."/>
        </authorList>
    </citation>
    <scope>NUCLEOTIDE SEQUENCE</scope>
    <source>
        <strain evidence="2">LJC013</strain>
    </source>
</reference>
<feature type="transmembrane region" description="Helical" evidence="1">
    <location>
        <begin position="16"/>
        <end position="34"/>
    </location>
</feature>
<dbReference type="EMBL" id="CP050471">
    <property type="protein sequence ID" value="UTZ34267.1"/>
    <property type="molecule type" value="Genomic_DNA"/>
</dbReference>
<sequence length="278" mass="32015">MEIYSDNNLDLSVKRFCILSLFVCFLPFQVAYTIGSEYYISKTYCWAMLLITSSVTLCSFTRFGIDFIQKKLEFGFVFFLSIIFHFSVFIIEPVIVRSKDIFDIHFYMFSSLIAVNIFGVFSGFVFSDRNNFNNKKNIIVRGNEIEIRASDVFGLISLNRMPFLRKPLKKIRNALVIVGFLIGSSGAGIAMGMAEVLKRSDIISPEVGVHAVGFFSIGMPVLFTFGMLTYSMVAYYLEWRKLIAEIEKDFGEHKIIYNFQKKPYKKIREILDRGDKET</sequence>
<evidence type="ECO:0008006" key="4">
    <source>
        <dbReference type="Google" id="ProtNLM"/>
    </source>
</evidence>
<accession>A0ABY5IJ07</accession>
<feature type="transmembrane region" description="Helical" evidence="1">
    <location>
        <begin position="214"/>
        <end position="237"/>
    </location>
</feature>
<name>A0ABY5IJ07_9VIBR</name>
<keyword evidence="3" id="KW-1185">Reference proteome</keyword>